<keyword evidence="3" id="KW-0472">Membrane</keyword>
<evidence type="ECO:0000256" key="3">
    <source>
        <dbReference type="SAM" id="Phobius"/>
    </source>
</evidence>
<dbReference type="InterPro" id="IPR036291">
    <property type="entry name" value="NAD(P)-bd_dom_sf"/>
</dbReference>
<proteinExistence type="inferred from homology"/>
<keyword evidence="3" id="KW-0812">Transmembrane</keyword>
<dbReference type="Gene3D" id="3.40.50.720">
    <property type="entry name" value="NAD(P)-binding Rossmann-like Domain"/>
    <property type="match status" value="2"/>
</dbReference>
<evidence type="ECO:0000313" key="5">
    <source>
        <dbReference type="Proteomes" id="UP001437256"/>
    </source>
</evidence>
<keyword evidence="3" id="KW-1133">Transmembrane helix</keyword>
<dbReference type="InterPro" id="IPR050425">
    <property type="entry name" value="NAD(P)_dehydrat-like"/>
</dbReference>
<organism evidence="4 5">
    <name type="scientific">Marasmius tenuissimus</name>
    <dbReference type="NCBI Taxonomy" id="585030"/>
    <lineage>
        <taxon>Eukaryota</taxon>
        <taxon>Fungi</taxon>
        <taxon>Dikarya</taxon>
        <taxon>Basidiomycota</taxon>
        <taxon>Agaricomycotina</taxon>
        <taxon>Agaricomycetes</taxon>
        <taxon>Agaricomycetidae</taxon>
        <taxon>Agaricales</taxon>
        <taxon>Marasmiineae</taxon>
        <taxon>Marasmiaceae</taxon>
        <taxon>Marasmius</taxon>
    </lineage>
</organism>
<evidence type="ECO:0000256" key="2">
    <source>
        <dbReference type="ARBA" id="ARBA00023445"/>
    </source>
</evidence>
<dbReference type="PANTHER" id="PTHR10366">
    <property type="entry name" value="NAD DEPENDENT EPIMERASE/DEHYDRATASE"/>
    <property type="match status" value="1"/>
</dbReference>
<comment type="caution">
    <text evidence="4">The sequence shown here is derived from an EMBL/GenBank/DDBJ whole genome shotgun (WGS) entry which is preliminary data.</text>
</comment>
<dbReference type="SUPFAM" id="SSF51735">
    <property type="entry name" value="NAD(P)-binding Rossmann-fold domains"/>
    <property type="match status" value="1"/>
</dbReference>
<gene>
    <name evidence="4" type="ORF">AAF712_002798</name>
</gene>
<evidence type="ECO:0000313" key="4">
    <source>
        <dbReference type="EMBL" id="KAL0070306.1"/>
    </source>
</evidence>
<dbReference type="Proteomes" id="UP001437256">
    <property type="component" value="Unassembled WGS sequence"/>
</dbReference>
<feature type="transmembrane region" description="Helical" evidence="3">
    <location>
        <begin position="132"/>
        <end position="154"/>
    </location>
</feature>
<reference evidence="4 5" key="1">
    <citation type="submission" date="2024-05" db="EMBL/GenBank/DDBJ databases">
        <title>A draft genome resource for the thread blight pathogen Marasmius tenuissimus strain MS-2.</title>
        <authorList>
            <person name="Yulfo-Soto G.E."/>
            <person name="Baruah I.K."/>
            <person name="Amoako-Attah I."/>
            <person name="Bukari Y."/>
            <person name="Meinhardt L.W."/>
            <person name="Bailey B.A."/>
            <person name="Cohen S.P."/>
        </authorList>
    </citation>
    <scope>NUCLEOTIDE SEQUENCE [LARGE SCALE GENOMIC DNA]</scope>
    <source>
        <strain evidence="4 5">MS-2</strain>
    </source>
</reference>
<keyword evidence="5" id="KW-1185">Reference proteome</keyword>
<dbReference type="PANTHER" id="PTHR10366:SF564">
    <property type="entry name" value="STEROL-4-ALPHA-CARBOXYLATE 3-DEHYDROGENASE, DECARBOXYLATING"/>
    <property type="match status" value="1"/>
</dbReference>
<sequence length="177" mass="19951">MPTLSNASEVVLVTGANGFIATWTIGNLLKRGYTVRAAVRDESRGKHLLQTYQSYGDKLYLFAVGDMQKLKRVVFTSTCLTIHDFSMDDVTVSEADWNEKAVRECEEKGSEAHPLSMYSASKTLAEKGEHQLLVLVLVFLMLIYNKNPAAWALYEENKNKISWDFTVVNLPWVVGVR</sequence>
<accession>A0ABR3AAB0</accession>
<evidence type="ECO:0000256" key="1">
    <source>
        <dbReference type="ARBA" id="ARBA00023002"/>
    </source>
</evidence>
<name>A0ABR3AAB0_9AGAR</name>
<comment type="similarity">
    <text evidence="2">Belongs to the NAD(P)-dependent epimerase/dehydratase family. Dihydroflavonol-4-reductase subfamily.</text>
</comment>
<dbReference type="EMBL" id="JBBXMP010000008">
    <property type="protein sequence ID" value="KAL0070306.1"/>
    <property type="molecule type" value="Genomic_DNA"/>
</dbReference>
<protein>
    <submittedName>
        <fullName evidence="4">Uncharacterized protein</fullName>
    </submittedName>
</protein>
<keyword evidence="1" id="KW-0560">Oxidoreductase</keyword>